<dbReference type="AlphaFoldDB" id="A0A8T0UF03"/>
<sequence length="91" mass="10238">MSSEGPGLQLSFRLFFATPLLRFPHPLSARRYQHSGHTPVHSQHYRASSAVPNSYLMLSSSAIRLATLSVHDYMTREPNFYAFGLLKMPSA</sequence>
<protein>
    <submittedName>
        <fullName evidence="1">Uncharacterized protein</fullName>
    </submittedName>
</protein>
<dbReference type="EMBL" id="CM029042">
    <property type="protein sequence ID" value="KAG2619493.1"/>
    <property type="molecule type" value="Genomic_DNA"/>
</dbReference>
<reference evidence="1" key="1">
    <citation type="submission" date="2020-05" db="EMBL/GenBank/DDBJ databases">
        <title>WGS assembly of Panicum virgatum.</title>
        <authorList>
            <person name="Lovell J.T."/>
            <person name="Jenkins J."/>
            <person name="Shu S."/>
            <person name="Juenger T.E."/>
            <person name="Schmutz J."/>
        </authorList>
    </citation>
    <scope>NUCLEOTIDE SEQUENCE</scope>
    <source>
        <strain evidence="1">AP13</strain>
    </source>
</reference>
<accession>A0A8T0UF03</accession>
<gene>
    <name evidence="1" type="ORF">PVAP13_3NG081002</name>
</gene>
<proteinExistence type="predicted"/>
<keyword evidence="2" id="KW-1185">Reference proteome</keyword>
<dbReference type="Proteomes" id="UP000823388">
    <property type="component" value="Chromosome 3N"/>
</dbReference>
<evidence type="ECO:0000313" key="1">
    <source>
        <dbReference type="EMBL" id="KAG2619493.1"/>
    </source>
</evidence>
<evidence type="ECO:0000313" key="2">
    <source>
        <dbReference type="Proteomes" id="UP000823388"/>
    </source>
</evidence>
<comment type="caution">
    <text evidence="1">The sequence shown here is derived from an EMBL/GenBank/DDBJ whole genome shotgun (WGS) entry which is preliminary data.</text>
</comment>
<organism evidence="1 2">
    <name type="scientific">Panicum virgatum</name>
    <name type="common">Blackwell switchgrass</name>
    <dbReference type="NCBI Taxonomy" id="38727"/>
    <lineage>
        <taxon>Eukaryota</taxon>
        <taxon>Viridiplantae</taxon>
        <taxon>Streptophyta</taxon>
        <taxon>Embryophyta</taxon>
        <taxon>Tracheophyta</taxon>
        <taxon>Spermatophyta</taxon>
        <taxon>Magnoliopsida</taxon>
        <taxon>Liliopsida</taxon>
        <taxon>Poales</taxon>
        <taxon>Poaceae</taxon>
        <taxon>PACMAD clade</taxon>
        <taxon>Panicoideae</taxon>
        <taxon>Panicodae</taxon>
        <taxon>Paniceae</taxon>
        <taxon>Panicinae</taxon>
        <taxon>Panicum</taxon>
        <taxon>Panicum sect. Hiantes</taxon>
    </lineage>
</organism>
<name>A0A8T0UF03_PANVG</name>